<dbReference type="InterPro" id="IPR007396">
    <property type="entry name" value="TR_PAI2-type"/>
</dbReference>
<accession>A0A916RU99</accession>
<reference evidence="1" key="2">
    <citation type="submission" date="2020-09" db="EMBL/GenBank/DDBJ databases">
        <authorList>
            <person name="Sun Q."/>
            <person name="Zhou Y."/>
        </authorList>
    </citation>
    <scope>NUCLEOTIDE SEQUENCE</scope>
    <source>
        <strain evidence="1">CGMCC 1.15447</strain>
    </source>
</reference>
<protein>
    <submittedName>
        <fullName evidence="1">Negative transcriptional regulator</fullName>
    </submittedName>
</protein>
<dbReference type="Pfam" id="PF04299">
    <property type="entry name" value="FMN_bind_2"/>
    <property type="match status" value="1"/>
</dbReference>
<dbReference type="SUPFAM" id="SSF50475">
    <property type="entry name" value="FMN-binding split barrel"/>
    <property type="match status" value="1"/>
</dbReference>
<dbReference type="PANTHER" id="PTHR35802:SF1">
    <property type="entry name" value="PROTEASE SYNTHASE AND SPORULATION PROTEIN PAI 2"/>
    <property type="match status" value="1"/>
</dbReference>
<comment type="caution">
    <text evidence="1">The sequence shown here is derived from an EMBL/GenBank/DDBJ whole genome shotgun (WGS) entry which is preliminary data.</text>
</comment>
<dbReference type="InterPro" id="IPR012349">
    <property type="entry name" value="Split_barrel_FMN-bd"/>
</dbReference>
<dbReference type="Gene3D" id="2.30.110.10">
    <property type="entry name" value="Electron Transport, Fmn-binding Protein, Chain A"/>
    <property type="match status" value="1"/>
</dbReference>
<evidence type="ECO:0000313" key="2">
    <source>
        <dbReference type="Proteomes" id="UP000648801"/>
    </source>
</evidence>
<name>A0A916RU99_9BACT</name>
<sequence length="211" mass="23471">MYIPKTHEETRIDVLQEFMEAHPFATLVTLGSAGLFATHLPVVLDRDGGTLGILRGHISRANRQWRDFSAVVEALVIFSGPHHYITPNWYAEKAKSGRVVPTWNYAVVHAYARLAVIEDAAWLLKNVQTLTDVHEVGSPAPWRVSDAPEEYIHAIAKGIVGVELTITRLEGKWKVSQNQSAENRAGVVKGLEELGTVESLEMKRLVEEGLK</sequence>
<organism evidence="1 2">
    <name type="scientific">Edaphobacter acidisoli</name>
    <dbReference type="NCBI Taxonomy" id="2040573"/>
    <lineage>
        <taxon>Bacteria</taxon>
        <taxon>Pseudomonadati</taxon>
        <taxon>Acidobacteriota</taxon>
        <taxon>Terriglobia</taxon>
        <taxon>Terriglobales</taxon>
        <taxon>Acidobacteriaceae</taxon>
        <taxon>Edaphobacter</taxon>
    </lineage>
</organism>
<dbReference type="Proteomes" id="UP000648801">
    <property type="component" value="Unassembled WGS sequence"/>
</dbReference>
<dbReference type="AlphaFoldDB" id="A0A916RU99"/>
<proteinExistence type="predicted"/>
<dbReference type="EMBL" id="BMJB01000001">
    <property type="protein sequence ID" value="GGA67618.1"/>
    <property type="molecule type" value="Genomic_DNA"/>
</dbReference>
<dbReference type="RefSeq" id="WP_188759067.1">
    <property type="nucleotide sequence ID" value="NZ_BMJB01000001.1"/>
</dbReference>
<dbReference type="PANTHER" id="PTHR35802">
    <property type="entry name" value="PROTEASE SYNTHASE AND SPORULATION PROTEIN PAI 2"/>
    <property type="match status" value="1"/>
</dbReference>
<evidence type="ECO:0000313" key="1">
    <source>
        <dbReference type="EMBL" id="GGA67618.1"/>
    </source>
</evidence>
<dbReference type="PIRSF" id="PIRSF010372">
    <property type="entry name" value="PaiB"/>
    <property type="match status" value="1"/>
</dbReference>
<reference evidence="1" key="1">
    <citation type="journal article" date="2014" name="Int. J. Syst. Evol. Microbiol.">
        <title>Complete genome sequence of Corynebacterium casei LMG S-19264T (=DSM 44701T), isolated from a smear-ripened cheese.</title>
        <authorList>
            <consortium name="US DOE Joint Genome Institute (JGI-PGF)"/>
            <person name="Walter F."/>
            <person name="Albersmeier A."/>
            <person name="Kalinowski J."/>
            <person name="Ruckert C."/>
        </authorList>
    </citation>
    <scope>NUCLEOTIDE SEQUENCE</scope>
    <source>
        <strain evidence="1">CGMCC 1.15447</strain>
    </source>
</reference>
<keyword evidence="2" id="KW-1185">Reference proteome</keyword>
<gene>
    <name evidence="1" type="ORF">GCM10011507_18960</name>
</gene>